<dbReference type="RefSeq" id="WP_160561900.1">
    <property type="nucleotide sequence ID" value="NZ_QZDT01000056.1"/>
</dbReference>
<dbReference type="SUPFAM" id="SSF81301">
    <property type="entry name" value="Nucleotidyltransferase"/>
    <property type="match status" value="1"/>
</dbReference>
<sequence>MRTESEMYNLILNIAKKDARIKAVYMNGSRTNENVPKDIFQDYDVVNVVNDIKRFIEDKNWIHRFGEILYMQYPDESPYNPRGKENLYGWLMQFTDGNRIDLTVQTLDFTLAHIGDDKLCKILLDKENILPKADAATDCQYWVKKPTKEQYFAVCNEFWWCTNNIAKGLWRKEIPYVQDMTNYHVRKQLITMLDWKVGILTKWTVSTGKSSKYLYRWLPEKEWQMFLSTYFDSSLDHAWRSVFDMCKLFEIEAQYVGKNLGWVYNEKEGKAALSFLKYAHQLSQDNS</sequence>
<dbReference type="InterPro" id="IPR007530">
    <property type="entry name" value="Aminoglycoside_adenylylTfrase"/>
</dbReference>
<dbReference type="SUPFAM" id="SSF81631">
    <property type="entry name" value="PAP/OAS1 substrate-binding domain"/>
    <property type="match status" value="1"/>
</dbReference>
<keyword evidence="2" id="KW-1185">Reference proteome</keyword>
<dbReference type="AlphaFoldDB" id="A0A9X5BL21"/>
<reference evidence="1" key="1">
    <citation type="submission" date="2018-09" db="EMBL/GenBank/DDBJ databases">
        <title>Murine metabolic-syndrome-specific gut microbial biobank.</title>
        <authorList>
            <person name="Liu C."/>
        </authorList>
    </citation>
    <scope>NUCLEOTIDE SEQUENCE</scope>
    <source>
        <strain evidence="1">D42-62</strain>
    </source>
</reference>
<name>A0A9X5BL21_9FIRM</name>
<protein>
    <submittedName>
        <fullName evidence="1">Aminoglycoside 6-adenylyltransferase</fullName>
    </submittedName>
</protein>
<dbReference type="Gene3D" id="3.30.460.10">
    <property type="entry name" value="Beta Polymerase, domain 2"/>
    <property type="match status" value="1"/>
</dbReference>
<organism evidence="1 2">
    <name type="scientific">Parablautia muri</name>
    <dbReference type="NCBI Taxonomy" id="2320879"/>
    <lineage>
        <taxon>Bacteria</taxon>
        <taxon>Bacillati</taxon>
        <taxon>Bacillota</taxon>
        <taxon>Clostridia</taxon>
        <taxon>Lachnospirales</taxon>
        <taxon>Lachnospiraceae</taxon>
        <taxon>Parablautia</taxon>
    </lineage>
</organism>
<evidence type="ECO:0000313" key="1">
    <source>
        <dbReference type="EMBL" id="NBJ94927.1"/>
    </source>
</evidence>
<dbReference type="Gene3D" id="1.20.120.330">
    <property type="entry name" value="Nucleotidyltransferases domain 2"/>
    <property type="match status" value="1"/>
</dbReference>
<gene>
    <name evidence="1" type="primary">ant(6)</name>
    <name evidence="1" type="ORF">D5281_20720</name>
</gene>
<comment type="caution">
    <text evidence="1">The sequence shown here is derived from an EMBL/GenBank/DDBJ whole genome shotgun (WGS) entry which is preliminary data.</text>
</comment>
<dbReference type="Pfam" id="PF04439">
    <property type="entry name" value="Adenyl_transf"/>
    <property type="match status" value="1"/>
</dbReference>
<dbReference type="EMBL" id="QZDT01000056">
    <property type="protein sequence ID" value="NBJ94927.1"/>
    <property type="molecule type" value="Genomic_DNA"/>
</dbReference>
<dbReference type="InterPro" id="IPR043519">
    <property type="entry name" value="NT_sf"/>
</dbReference>
<accession>A0A9X5BL21</accession>
<dbReference type="PIRSF" id="PIRSF000812">
    <property type="entry name" value="AAD"/>
    <property type="match status" value="1"/>
</dbReference>
<proteinExistence type="predicted"/>
<evidence type="ECO:0000313" key="2">
    <source>
        <dbReference type="Proteomes" id="UP001154420"/>
    </source>
</evidence>
<dbReference type="Proteomes" id="UP001154420">
    <property type="component" value="Unassembled WGS sequence"/>
</dbReference>
<dbReference type="OrthoDB" id="9776406at2"/>